<accession>A0A3M7TUQ6</accession>
<dbReference type="EMBL" id="RHIB01000001">
    <property type="protein sequence ID" value="RNA69193.1"/>
    <property type="molecule type" value="Genomic_DNA"/>
</dbReference>
<evidence type="ECO:0000313" key="2">
    <source>
        <dbReference type="Proteomes" id="UP000278746"/>
    </source>
</evidence>
<reference evidence="1 2" key="1">
    <citation type="submission" date="2018-10" db="EMBL/GenBank/DDBJ databases">
        <title>Bacillus Keqinensis sp. nov., a moderately halophilic bacterium isolated from a saline-alkaline lake.</title>
        <authorList>
            <person name="Wang H."/>
        </authorList>
    </citation>
    <scope>NUCLEOTIDE SEQUENCE [LARGE SCALE GENOMIC DNA]</scope>
    <source>
        <strain evidence="1 2">KQ-3</strain>
    </source>
</reference>
<evidence type="ECO:0000313" key="1">
    <source>
        <dbReference type="EMBL" id="RNA69193.1"/>
    </source>
</evidence>
<dbReference type="RefSeq" id="WP_122896714.1">
    <property type="nucleotide sequence ID" value="NZ_RHIB01000001.1"/>
</dbReference>
<proteinExistence type="predicted"/>
<gene>
    <name evidence="1" type="ORF">EBO34_04380</name>
</gene>
<name>A0A3M7TUQ6_9BACI</name>
<sequence>MFEREEIEISQMKCMKEFRESAEEFFRPCTSPNDAIRSRCRKCKKKIRETPIAILKNTIKKKEDNLSRVNPF</sequence>
<protein>
    <submittedName>
        <fullName evidence="1">Uncharacterized protein</fullName>
    </submittedName>
</protein>
<dbReference type="Proteomes" id="UP000278746">
    <property type="component" value="Unassembled WGS sequence"/>
</dbReference>
<keyword evidence="2" id="KW-1185">Reference proteome</keyword>
<comment type="caution">
    <text evidence="1">The sequence shown here is derived from an EMBL/GenBank/DDBJ whole genome shotgun (WGS) entry which is preliminary data.</text>
</comment>
<dbReference type="AlphaFoldDB" id="A0A3M7TUQ6"/>
<organism evidence="1 2">
    <name type="scientific">Alteribacter keqinensis</name>
    <dbReference type="NCBI Taxonomy" id="2483800"/>
    <lineage>
        <taxon>Bacteria</taxon>
        <taxon>Bacillati</taxon>
        <taxon>Bacillota</taxon>
        <taxon>Bacilli</taxon>
        <taxon>Bacillales</taxon>
        <taxon>Bacillaceae</taxon>
        <taxon>Alteribacter</taxon>
    </lineage>
</organism>